<dbReference type="GO" id="GO:0005829">
    <property type="term" value="C:cytosol"/>
    <property type="evidence" value="ECO:0007669"/>
    <property type="project" value="TreeGrafter"/>
</dbReference>
<evidence type="ECO:0000313" key="9">
    <source>
        <dbReference type="EMBL" id="QPC82988.1"/>
    </source>
</evidence>
<protein>
    <submittedName>
        <fullName evidence="9">Response regulator</fullName>
    </submittedName>
</protein>
<evidence type="ECO:0000256" key="1">
    <source>
        <dbReference type="ARBA" id="ARBA00022553"/>
    </source>
</evidence>
<feature type="compositionally biased region" description="Acidic residues" evidence="7">
    <location>
        <begin position="344"/>
        <end position="354"/>
    </location>
</feature>
<evidence type="ECO:0000256" key="2">
    <source>
        <dbReference type="ARBA" id="ARBA00023012"/>
    </source>
</evidence>
<dbReference type="Pfam" id="PF00072">
    <property type="entry name" value="Response_reg"/>
    <property type="match status" value="1"/>
</dbReference>
<dbReference type="GO" id="GO:0000156">
    <property type="term" value="F:phosphorelay response regulator activity"/>
    <property type="evidence" value="ECO:0007669"/>
    <property type="project" value="TreeGrafter"/>
</dbReference>
<feature type="compositionally biased region" description="Low complexity" evidence="7">
    <location>
        <begin position="413"/>
        <end position="428"/>
    </location>
</feature>
<keyword evidence="4" id="KW-0238">DNA-binding</keyword>
<dbReference type="Proteomes" id="UP000594468">
    <property type="component" value="Chromosome"/>
</dbReference>
<feature type="region of interest" description="Disordered" evidence="7">
    <location>
        <begin position="290"/>
        <end position="436"/>
    </location>
</feature>
<gene>
    <name evidence="9" type="ORF">G4Y79_01025</name>
</gene>
<dbReference type="InterPro" id="IPR001789">
    <property type="entry name" value="Sig_transdc_resp-reg_receiver"/>
</dbReference>
<feature type="domain" description="Response regulatory" evidence="8">
    <location>
        <begin position="5"/>
        <end position="121"/>
    </location>
</feature>
<evidence type="ECO:0000313" key="10">
    <source>
        <dbReference type="Proteomes" id="UP000594468"/>
    </source>
</evidence>
<dbReference type="InterPro" id="IPR000160">
    <property type="entry name" value="GGDEF_dom"/>
</dbReference>
<keyword evidence="3" id="KW-0805">Transcription regulation</keyword>
<dbReference type="InterPro" id="IPR039420">
    <property type="entry name" value="WalR-like"/>
</dbReference>
<keyword evidence="5" id="KW-0804">Transcription</keyword>
<dbReference type="InterPro" id="IPR011006">
    <property type="entry name" value="CheY-like_superfamily"/>
</dbReference>
<dbReference type="EMBL" id="CP062983">
    <property type="protein sequence ID" value="QPC82988.1"/>
    <property type="molecule type" value="Genomic_DNA"/>
</dbReference>
<accession>A0A7S8EA15</accession>
<evidence type="ECO:0000256" key="4">
    <source>
        <dbReference type="ARBA" id="ARBA00023125"/>
    </source>
</evidence>
<dbReference type="SMART" id="SM00448">
    <property type="entry name" value="REC"/>
    <property type="match status" value="1"/>
</dbReference>
<dbReference type="Gene3D" id="3.30.70.270">
    <property type="match status" value="1"/>
</dbReference>
<name>A0A7S8EA15_9CHLR</name>
<dbReference type="GO" id="GO:0032993">
    <property type="term" value="C:protein-DNA complex"/>
    <property type="evidence" value="ECO:0007669"/>
    <property type="project" value="TreeGrafter"/>
</dbReference>
<dbReference type="PANTHER" id="PTHR48111:SF1">
    <property type="entry name" value="TWO-COMPONENT RESPONSE REGULATOR ORR33"/>
    <property type="match status" value="1"/>
</dbReference>
<keyword evidence="2" id="KW-0902">Two-component regulatory system</keyword>
<evidence type="ECO:0000256" key="3">
    <source>
        <dbReference type="ARBA" id="ARBA00023015"/>
    </source>
</evidence>
<dbReference type="Gene3D" id="3.40.50.2300">
    <property type="match status" value="1"/>
</dbReference>
<dbReference type="SUPFAM" id="SSF55073">
    <property type="entry name" value="Nucleotide cyclase"/>
    <property type="match status" value="1"/>
</dbReference>
<sequence length="436" mass="47477">MDKPKLLLVEDDLDLCEMVSTYFRVQNYDVVTAAFAEEGLEAAQEHQLDLIMLDVRLPDMDGFDLCRKLRQMRKTADTPIIFLTEKRSRLDKLQGLELGVVDYITKPFDIQELRLRVRNAIHRAKAPSMANPITELPEGTLVEEKITDVLKQAQWTLLIFSIEGLAPFRGRYGFVAADDVLRAVTLMIRNAVREFGTEGDFIGHLRNDRFVIITQAEDPSAIEQRVERRINQSSSYFYPLRDQERAQAAQAANLLHVESVVLTQADGPLADINALNERLAATIQAASEPSDVYFTETRPPAMPLPDPAERSDGSEPSAEKTQVITPDAPSVDDASASSASVEDVTAEDADDTTDTEPPGPATNTTPTDDTVETKAVIAQAGSTPSQESSEPEAAVTESADPTEGEASSAGPESDVVAASDAVIASDAVPESDEETT</sequence>
<dbReference type="InterPro" id="IPR029787">
    <property type="entry name" value="Nucleotide_cyclase"/>
</dbReference>
<evidence type="ECO:0000256" key="6">
    <source>
        <dbReference type="PROSITE-ProRule" id="PRU00169"/>
    </source>
</evidence>
<dbReference type="RefSeq" id="WP_195171057.1">
    <property type="nucleotide sequence ID" value="NZ_CP062983.1"/>
</dbReference>
<dbReference type="CDD" id="cd17574">
    <property type="entry name" value="REC_OmpR"/>
    <property type="match status" value="1"/>
</dbReference>
<feature type="modified residue" description="4-aspartylphosphate" evidence="6">
    <location>
        <position position="54"/>
    </location>
</feature>
<reference evidence="9 10" key="1">
    <citation type="submission" date="2020-02" db="EMBL/GenBank/DDBJ databases">
        <authorList>
            <person name="Zheng R.K."/>
            <person name="Sun C.M."/>
        </authorList>
    </citation>
    <scope>NUCLEOTIDE SEQUENCE [LARGE SCALE GENOMIC DNA]</scope>
    <source>
        <strain evidence="10">rifampicinis</strain>
    </source>
</reference>
<dbReference type="PANTHER" id="PTHR48111">
    <property type="entry name" value="REGULATOR OF RPOS"/>
    <property type="match status" value="1"/>
</dbReference>
<dbReference type="SUPFAM" id="SSF52172">
    <property type="entry name" value="CheY-like"/>
    <property type="match status" value="1"/>
</dbReference>
<dbReference type="GO" id="GO:0000976">
    <property type="term" value="F:transcription cis-regulatory region binding"/>
    <property type="evidence" value="ECO:0007669"/>
    <property type="project" value="TreeGrafter"/>
</dbReference>
<proteinExistence type="predicted"/>
<keyword evidence="1 6" id="KW-0597">Phosphoprotein</keyword>
<dbReference type="KEGG" id="pmet:G4Y79_01025"/>
<dbReference type="AlphaFoldDB" id="A0A7S8EA15"/>
<dbReference type="GO" id="GO:0006355">
    <property type="term" value="P:regulation of DNA-templated transcription"/>
    <property type="evidence" value="ECO:0007669"/>
    <property type="project" value="TreeGrafter"/>
</dbReference>
<dbReference type="InterPro" id="IPR043128">
    <property type="entry name" value="Rev_trsase/Diguanyl_cyclase"/>
</dbReference>
<dbReference type="Pfam" id="PF00990">
    <property type="entry name" value="GGDEF"/>
    <property type="match status" value="1"/>
</dbReference>
<keyword evidence="10" id="KW-1185">Reference proteome</keyword>
<evidence type="ECO:0000256" key="5">
    <source>
        <dbReference type="ARBA" id="ARBA00023163"/>
    </source>
</evidence>
<feature type="compositionally biased region" description="Low complexity" evidence="7">
    <location>
        <begin position="325"/>
        <end position="343"/>
    </location>
</feature>
<evidence type="ECO:0000256" key="7">
    <source>
        <dbReference type="SAM" id="MobiDB-lite"/>
    </source>
</evidence>
<organism evidence="9 10">
    <name type="scientific">Phototrophicus methaneseepsis</name>
    <dbReference type="NCBI Taxonomy" id="2710758"/>
    <lineage>
        <taxon>Bacteria</taxon>
        <taxon>Bacillati</taxon>
        <taxon>Chloroflexota</taxon>
        <taxon>Candidatus Thermofontia</taxon>
        <taxon>Phototrophicales</taxon>
        <taxon>Phototrophicaceae</taxon>
        <taxon>Phototrophicus</taxon>
    </lineage>
</organism>
<dbReference type="PROSITE" id="PS50110">
    <property type="entry name" value="RESPONSE_REGULATORY"/>
    <property type="match status" value="1"/>
</dbReference>
<evidence type="ECO:0000259" key="8">
    <source>
        <dbReference type="PROSITE" id="PS50110"/>
    </source>
</evidence>